<proteinExistence type="predicted"/>
<keyword evidence="1" id="KW-0812">Transmembrane</keyword>
<sequence>MSSKDKDLDISDEKSIQNAICNFCYVISSHTHINNVIGCILVFIEDIQMLYFVFNESVIQKLPNVLQYPIKFIAFDNFDYSIMTRILTFSMTFLFIITLHNLLHMSFKFILQKDVFSKNVSDTTNFESSYSLW</sequence>
<protein>
    <submittedName>
        <fullName evidence="2">Uncharacterized protein</fullName>
    </submittedName>
</protein>
<dbReference type="OrthoDB" id="10435314at2759"/>
<organism evidence="2 3">
    <name type="scientific">Piromyces finnis</name>
    <dbReference type="NCBI Taxonomy" id="1754191"/>
    <lineage>
        <taxon>Eukaryota</taxon>
        <taxon>Fungi</taxon>
        <taxon>Fungi incertae sedis</taxon>
        <taxon>Chytridiomycota</taxon>
        <taxon>Chytridiomycota incertae sedis</taxon>
        <taxon>Neocallimastigomycetes</taxon>
        <taxon>Neocallimastigales</taxon>
        <taxon>Neocallimastigaceae</taxon>
        <taxon>Piromyces</taxon>
    </lineage>
</organism>
<keyword evidence="1" id="KW-1133">Transmembrane helix</keyword>
<accession>A0A1Y1VLA2</accession>
<feature type="transmembrane region" description="Helical" evidence="1">
    <location>
        <begin position="82"/>
        <end position="103"/>
    </location>
</feature>
<gene>
    <name evidence="2" type="ORF">BCR36DRAFT_408743</name>
</gene>
<keyword evidence="1" id="KW-0472">Membrane</keyword>
<dbReference type="Proteomes" id="UP000193719">
    <property type="component" value="Unassembled WGS sequence"/>
</dbReference>
<keyword evidence="3" id="KW-1185">Reference proteome</keyword>
<evidence type="ECO:0000256" key="1">
    <source>
        <dbReference type="SAM" id="Phobius"/>
    </source>
</evidence>
<comment type="caution">
    <text evidence="2">The sequence shown here is derived from an EMBL/GenBank/DDBJ whole genome shotgun (WGS) entry which is preliminary data.</text>
</comment>
<reference evidence="2 3" key="2">
    <citation type="submission" date="2016-08" db="EMBL/GenBank/DDBJ databases">
        <title>Pervasive Adenine N6-methylation of Active Genes in Fungi.</title>
        <authorList>
            <consortium name="DOE Joint Genome Institute"/>
            <person name="Mondo S.J."/>
            <person name="Dannebaum R.O."/>
            <person name="Kuo R.C."/>
            <person name="Labutti K."/>
            <person name="Haridas S."/>
            <person name="Kuo A."/>
            <person name="Salamov A."/>
            <person name="Ahrendt S.R."/>
            <person name="Lipzen A."/>
            <person name="Sullivan W."/>
            <person name="Andreopoulos W.B."/>
            <person name="Clum A."/>
            <person name="Lindquist E."/>
            <person name="Daum C."/>
            <person name="Ramamoorthy G.K."/>
            <person name="Gryganskyi A."/>
            <person name="Culley D."/>
            <person name="Magnuson J.K."/>
            <person name="James T.Y."/>
            <person name="O'Malley M.A."/>
            <person name="Stajich J.E."/>
            <person name="Spatafora J.W."/>
            <person name="Visel A."/>
            <person name="Grigoriev I.V."/>
        </authorList>
    </citation>
    <scope>NUCLEOTIDE SEQUENCE [LARGE SCALE GENOMIC DNA]</scope>
    <source>
        <strain evidence="3">finn</strain>
    </source>
</reference>
<evidence type="ECO:0000313" key="3">
    <source>
        <dbReference type="Proteomes" id="UP000193719"/>
    </source>
</evidence>
<name>A0A1Y1VLA2_9FUNG</name>
<evidence type="ECO:0000313" key="2">
    <source>
        <dbReference type="EMBL" id="ORX59238.1"/>
    </source>
</evidence>
<dbReference type="EMBL" id="MCFH01000003">
    <property type="protein sequence ID" value="ORX59238.1"/>
    <property type="molecule type" value="Genomic_DNA"/>
</dbReference>
<dbReference type="AlphaFoldDB" id="A0A1Y1VLA2"/>
<reference evidence="2 3" key="1">
    <citation type="submission" date="2016-08" db="EMBL/GenBank/DDBJ databases">
        <title>Genomes of anaerobic fungi encode conserved fungal cellulosomes for biomass hydrolysis.</title>
        <authorList>
            <consortium name="DOE Joint Genome Institute"/>
            <person name="Haitjema C.H."/>
            <person name="Gilmore S.P."/>
            <person name="Henske J.K."/>
            <person name="Solomon K.V."/>
            <person name="De Groot R."/>
            <person name="Kuo A."/>
            <person name="Mondo S.J."/>
            <person name="Salamov A.A."/>
            <person name="Labutti K."/>
            <person name="Zhao Z."/>
            <person name="Chiniquy J."/>
            <person name="Barry K."/>
            <person name="Brewer H.M."/>
            <person name="Purvine S.O."/>
            <person name="Wright A.T."/>
            <person name="Boxma B."/>
            <person name="Van Alen T."/>
            <person name="Hackstein J.H."/>
            <person name="Baker S.E."/>
            <person name="Grigoriev I.V."/>
            <person name="O'Malley M.A."/>
        </authorList>
    </citation>
    <scope>NUCLEOTIDE SEQUENCE [LARGE SCALE GENOMIC DNA]</scope>
    <source>
        <strain evidence="3">finn</strain>
    </source>
</reference>